<gene>
    <name evidence="1" type="ORF">SAMN05421803_11456</name>
</gene>
<name>A0A1M6Q0Z9_9ACTN</name>
<evidence type="ECO:0000313" key="2">
    <source>
        <dbReference type="Proteomes" id="UP000184452"/>
    </source>
</evidence>
<organism evidence="1 2">
    <name type="scientific">Nocardiopsis flavescens</name>
    <dbReference type="NCBI Taxonomy" id="758803"/>
    <lineage>
        <taxon>Bacteria</taxon>
        <taxon>Bacillati</taxon>
        <taxon>Actinomycetota</taxon>
        <taxon>Actinomycetes</taxon>
        <taxon>Streptosporangiales</taxon>
        <taxon>Nocardiopsidaceae</taxon>
        <taxon>Nocardiopsis</taxon>
    </lineage>
</organism>
<proteinExistence type="predicted"/>
<keyword evidence="2" id="KW-1185">Reference proteome</keyword>
<protein>
    <submittedName>
        <fullName evidence="1">Uncharacterized protein</fullName>
    </submittedName>
</protein>
<reference evidence="1 2" key="1">
    <citation type="submission" date="2016-11" db="EMBL/GenBank/DDBJ databases">
        <authorList>
            <person name="Jaros S."/>
            <person name="Januszkiewicz K."/>
            <person name="Wedrychowicz H."/>
        </authorList>
    </citation>
    <scope>NUCLEOTIDE SEQUENCE [LARGE SCALE GENOMIC DNA]</scope>
    <source>
        <strain evidence="1 2">CGMCC 4.5723</strain>
    </source>
</reference>
<dbReference type="STRING" id="758803.SAMN05421803_11456"/>
<dbReference type="AlphaFoldDB" id="A0A1M6Q0Z9"/>
<sequence length="75" mass="8713">MGYWKKHQKPDGQKALEELDAMGWKIENPPKYYTVKCPCGSHARSVHLTPSNPGYFQESVRWAKRQTCMNEEEGQ</sequence>
<dbReference type="EMBL" id="FQZK01000014">
    <property type="protein sequence ID" value="SHK13776.1"/>
    <property type="molecule type" value="Genomic_DNA"/>
</dbReference>
<dbReference type="Proteomes" id="UP000184452">
    <property type="component" value="Unassembled WGS sequence"/>
</dbReference>
<evidence type="ECO:0000313" key="1">
    <source>
        <dbReference type="EMBL" id="SHK13776.1"/>
    </source>
</evidence>
<accession>A0A1M6Q0Z9</accession>